<evidence type="ECO:0000256" key="1">
    <source>
        <dbReference type="ARBA" id="ARBA00009580"/>
    </source>
</evidence>
<dbReference type="GO" id="GO:0007165">
    <property type="term" value="P:signal transduction"/>
    <property type="evidence" value="ECO:0000318"/>
    <property type="project" value="GO_Central"/>
</dbReference>
<dbReference type="FunFam" id="3.90.190.10:FF:000062">
    <property type="entry name" value="Receptor-type tyrosine-protein phosphatase kappa"/>
    <property type="match status" value="1"/>
</dbReference>
<dbReference type="EC" id="3.1.3.48" evidence="2"/>
<dbReference type="PRINTS" id="PR00700">
    <property type="entry name" value="PRTYPHPHTASE"/>
</dbReference>
<dbReference type="InterPro" id="IPR016130">
    <property type="entry name" value="Tyr_Pase_AS"/>
</dbReference>
<dbReference type="InterPro" id="IPR000242">
    <property type="entry name" value="PTP_cat"/>
</dbReference>
<dbReference type="GO" id="GO:0004725">
    <property type="term" value="F:protein tyrosine phosphatase activity"/>
    <property type="evidence" value="ECO:0000318"/>
    <property type="project" value="GO_Central"/>
</dbReference>
<comment type="catalytic activity">
    <reaction evidence="5">
        <text>O-phospho-L-tyrosyl-[protein] + H2O = L-tyrosyl-[protein] + phosphate</text>
        <dbReference type="Rhea" id="RHEA:10684"/>
        <dbReference type="Rhea" id="RHEA-COMP:10136"/>
        <dbReference type="Rhea" id="RHEA-COMP:20101"/>
        <dbReference type="ChEBI" id="CHEBI:15377"/>
        <dbReference type="ChEBI" id="CHEBI:43474"/>
        <dbReference type="ChEBI" id="CHEBI:46858"/>
        <dbReference type="ChEBI" id="CHEBI:61978"/>
        <dbReference type="EC" id="3.1.3.48"/>
    </reaction>
</comment>
<dbReference type="CDD" id="cd00047">
    <property type="entry name" value="PTPc"/>
    <property type="match status" value="1"/>
</dbReference>
<evidence type="ECO:0000256" key="4">
    <source>
        <dbReference type="ARBA" id="ARBA00022912"/>
    </source>
</evidence>
<evidence type="ECO:0000256" key="7">
    <source>
        <dbReference type="SAM" id="Phobius"/>
    </source>
</evidence>
<accession>A0A7M7PLB4</accession>
<evidence type="ECO:0000259" key="8">
    <source>
        <dbReference type="PROSITE" id="PS50055"/>
    </source>
</evidence>
<keyword evidence="11" id="KW-1185">Reference proteome</keyword>
<dbReference type="KEGG" id="spu:100891680"/>
<proteinExistence type="inferred from homology"/>
<reference evidence="10" key="2">
    <citation type="submission" date="2021-01" db="UniProtKB">
        <authorList>
            <consortium name="EnsemblMetazoa"/>
        </authorList>
    </citation>
    <scope>IDENTIFICATION</scope>
</reference>
<evidence type="ECO:0000313" key="11">
    <source>
        <dbReference type="Proteomes" id="UP000007110"/>
    </source>
</evidence>
<feature type="domain" description="Tyrosine specific protein phosphatases" evidence="9">
    <location>
        <begin position="324"/>
        <end position="399"/>
    </location>
</feature>
<comment type="similarity">
    <text evidence="1">Belongs to the protein-tyrosine phosphatase family.</text>
</comment>
<dbReference type="FunCoup" id="A0A7M7PLB4">
    <property type="interactions" value="455"/>
</dbReference>
<dbReference type="AlphaFoldDB" id="A0A7M7PLB4"/>
<dbReference type="GeneID" id="100891680"/>
<feature type="compositionally biased region" description="Polar residues" evidence="6">
    <location>
        <begin position="730"/>
        <end position="757"/>
    </location>
</feature>
<keyword evidence="7" id="KW-0812">Transmembrane</keyword>
<keyword evidence="7" id="KW-0472">Membrane</keyword>
<dbReference type="PANTHER" id="PTHR19134:SF562">
    <property type="entry name" value="PROTEIN-TYROSINE-PHOSPHATASE"/>
    <property type="match status" value="1"/>
</dbReference>
<dbReference type="InterPro" id="IPR003595">
    <property type="entry name" value="Tyr_Pase_cat"/>
</dbReference>
<dbReference type="Gene3D" id="3.90.190.10">
    <property type="entry name" value="Protein tyrosine phosphatase superfamily"/>
    <property type="match status" value="2"/>
</dbReference>
<evidence type="ECO:0000256" key="5">
    <source>
        <dbReference type="ARBA" id="ARBA00051722"/>
    </source>
</evidence>
<dbReference type="PROSITE" id="PS00383">
    <property type="entry name" value="TYR_PHOSPHATASE_1"/>
    <property type="match status" value="2"/>
</dbReference>
<dbReference type="OMA" id="QHESDNI"/>
<dbReference type="PROSITE" id="PS50056">
    <property type="entry name" value="TYR_PHOSPHATASE_2"/>
    <property type="match status" value="2"/>
</dbReference>
<feature type="domain" description="Tyrosine specific protein phosphatases" evidence="9">
    <location>
        <begin position="621"/>
        <end position="699"/>
    </location>
</feature>
<dbReference type="Proteomes" id="UP000007110">
    <property type="component" value="Unassembled WGS sequence"/>
</dbReference>
<protein>
    <recommendedName>
        <fullName evidence="2">protein-tyrosine-phosphatase</fullName>
        <ecNumber evidence="2">3.1.3.48</ecNumber>
    </recommendedName>
</protein>
<dbReference type="SUPFAM" id="SSF52799">
    <property type="entry name" value="(Phosphotyrosine protein) phosphatases II"/>
    <property type="match status" value="2"/>
</dbReference>
<dbReference type="InParanoid" id="A0A7M7PLB4"/>
<evidence type="ECO:0000256" key="2">
    <source>
        <dbReference type="ARBA" id="ARBA00013064"/>
    </source>
</evidence>
<dbReference type="InterPro" id="IPR000387">
    <property type="entry name" value="Tyr_Pase_dom"/>
</dbReference>
<keyword evidence="4" id="KW-0904">Protein phosphatase</keyword>
<feature type="region of interest" description="Disordered" evidence="6">
    <location>
        <begin position="712"/>
        <end position="757"/>
    </location>
</feature>
<name>A0A7M7PLB4_STRPU</name>
<evidence type="ECO:0000256" key="6">
    <source>
        <dbReference type="SAM" id="MobiDB-lite"/>
    </source>
</evidence>
<feature type="region of interest" description="Disordered" evidence="6">
    <location>
        <begin position="1"/>
        <end position="21"/>
    </location>
</feature>
<dbReference type="OrthoDB" id="10253954at2759"/>
<keyword evidence="3" id="KW-0378">Hydrolase</keyword>
<organism evidence="10 11">
    <name type="scientific">Strongylocentrotus purpuratus</name>
    <name type="common">Purple sea urchin</name>
    <dbReference type="NCBI Taxonomy" id="7668"/>
    <lineage>
        <taxon>Eukaryota</taxon>
        <taxon>Metazoa</taxon>
        <taxon>Echinodermata</taxon>
        <taxon>Eleutherozoa</taxon>
        <taxon>Echinozoa</taxon>
        <taxon>Echinoidea</taxon>
        <taxon>Euechinoidea</taxon>
        <taxon>Echinacea</taxon>
        <taxon>Camarodonta</taxon>
        <taxon>Echinidea</taxon>
        <taxon>Strongylocentrotidae</taxon>
        <taxon>Strongylocentrotus</taxon>
    </lineage>
</organism>
<feature type="compositionally biased region" description="Polar residues" evidence="6">
    <location>
        <begin position="1"/>
        <end position="20"/>
    </location>
</feature>
<feature type="domain" description="Tyrosine-protein phosphatase" evidence="8">
    <location>
        <begin position="152"/>
        <end position="408"/>
    </location>
</feature>
<reference evidence="11" key="1">
    <citation type="submission" date="2015-02" db="EMBL/GenBank/DDBJ databases">
        <title>Genome sequencing for Strongylocentrotus purpuratus.</title>
        <authorList>
            <person name="Murali S."/>
            <person name="Liu Y."/>
            <person name="Vee V."/>
            <person name="English A."/>
            <person name="Wang M."/>
            <person name="Skinner E."/>
            <person name="Han Y."/>
            <person name="Muzny D.M."/>
            <person name="Worley K.C."/>
            <person name="Gibbs R.A."/>
        </authorList>
    </citation>
    <scope>NUCLEOTIDE SEQUENCE</scope>
</reference>
<dbReference type="SMART" id="SM00404">
    <property type="entry name" value="PTPc_motif"/>
    <property type="match status" value="2"/>
</dbReference>
<feature type="transmembrane region" description="Helical" evidence="7">
    <location>
        <begin position="29"/>
        <end position="54"/>
    </location>
</feature>
<dbReference type="FunFam" id="3.90.190.10:FF:000102">
    <property type="entry name" value="Receptor-type tyrosine-protein phosphatase"/>
    <property type="match status" value="1"/>
</dbReference>
<dbReference type="InterPro" id="IPR029021">
    <property type="entry name" value="Prot-tyrosine_phosphatase-like"/>
</dbReference>
<dbReference type="SMART" id="SM00194">
    <property type="entry name" value="PTPc"/>
    <property type="match status" value="2"/>
</dbReference>
<evidence type="ECO:0000259" key="9">
    <source>
        <dbReference type="PROSITE" id="PS50056"/>
    </source>
</evidence>
<dbReference type="InterPro" id="IPR050348">
    <property type="entry name" value="Protein-Tyr_Phosphatase"/>
</dbReference>
<dbReference type="EnsemblMetazoa" id="XM_030996073">
    <property type="protein sequence ID" value="XP_030851933"/>
    <property type="gene ID" value="LOC100891680"/>
</dbReference>
<evidence type="ECO:0000313" key="10">
    <source>
        <dbReference type="EnsemblMetazoa" id="XP_030851933"/>
    </source>
</evidence>
<sequence>MSTTNLTMTSPSNPITTTDNPKLPPSNDLIFGICAVIVIIILFGIIVVLILHLWKRAKKQQHLIAGNNEEDPNALELTMAKTHVDGEAAIPNGNGMVQYCGWGSTPHGYSNGERVLSYYHNYEKSTLTSKPTGISLDEFTTYVHTNRQSLELIEEFEALPGVNTEQVTYAKLEENKPKNRYRNILPYNNSRVVLEVIDDDPYSDYINASYIDSFTREKAYIASQGPKKNTVDDFWRMIWQEKIRVVSMVTKLEEVLKTKCECYWPDSGADETYGEIHVEAKSTEERDFGVLREFIIFKASEDKRKLTHFQFTKWPDKSVPKQTSLFLRYMREVKKTYLADDSAPLLVHCSAGIGRSGVLIAMDSVVEQAKRTGKVNVHGFVQAMRECRQNMVQTDEQYVFLHEAVLESLVCDDTRIPVDGFEVRLQELTKQDPKGGQTLLDQEFKTLSKISPDPSPLAIRTGSKAECKKKNRDSSVLPIERNRAILQSWYSNEPFGDYINASFVKSMGNDSSPYYIVTQMPLPETVVNFWSLVYDYKPTTIVMLNQLDKTDSTTGQYWPDGGSVQYGPFTISTTSVEKNIGMIVRTLQVQLTETQNVRVIRQYQFLGWPEDNPMLNDQSKKLLIQLIQAVYQSPASTEEETHYKVLVHCMNGAGRSGVFCALKACMDQITEENAVDVFQTVKTLRVDRMRMVTTKEEYLFCYETIQEFLKQKEEDDKTEDEGDIGEDVDSGTQTVSETDIETKTAQAYQNQAFINDD</sequence>
<keyword evidence="7" id="KW-1133">Transmembrane helix</keyword>
<dbReference type="PANTHER" id="PTHR19134">
    <property type="entry name" value="RECEPTOR-TYPE TYROSINE-PROTEIN PHOSPHATASE"/>
    <property type="match status" value="1"/>
</dbReference>
<dbReference type="Pfam" id="PF00102">
    <property type="entry name" value="Y_phosphatase"/>
    <property type="match status" value="2"/>
</dbReference>
<dbReference type="PROSITE" id="PS50055">
    <property type="entry name" value="TYR_PHOSPHATASE_PTP"/>
    <property type="match status" value="2"/>
</dbReference>
<dbReference type="RefSeq" id="XP_030851933.1">
    <property type="nucleotide sequence ID" value="XM_030996073.1"/>
</dbReference>
<feature type="domain" description="Tyrosine-protein phosphatase" evidence="8">
    <location>
        <begin position="440"/>
        <end position="708"/>
    </location>
</feature>
<evidence type="ECO:0000256" key="3">
    <source>
        <dbReference type="ARBA" id="ARBA00022801"/>
    </source>
</evidence>
<feature type="compositionally biased region" description="Acidic residues" evidence="6">
    <location>
        <begin position="716"/>
        <end position="729"/>
    </location>
</feature>